<name>A0A1U9ZXS2_9ACTN</name>
<keyword evidence="1" id="KW-0472">Membrane</keyword>
<keyword evidence="1" id="KW-1133">Transmembrane helix</keyword>
<accession>A0A1U9ZXS2</accession>
<protein>
    <submittedName>
        <fullName evidence="2">Uncharacterized protein</fullName>
    </submittedName>
</protein>
<dbReference type="RefSeq" id="WP_080038935.1">
    <property type="nucleotide sequence ID" value="NZ_CP017717.1"/>
</dbReference>
<evidence type="ECO:0000313" key="2">
    <source>
        <dbReference type="EMBL" id="AQZ62756.1"/>
    </source>
</evidence>
<keyword evidence="1" id="KW-0812">Transmembrane</keyword>
<feature type="transmembrane region" description="Helical" evidence="1">
    <location>
        <begin position="103"/>
        <end position="124"/>
    </location>
</feature>
<dbReference type="OrthoDB" id="4567441at2"/>
<dbReference type="Proteomes" id="UP000190797">
    <property type="component" value="Chromosome"/>
</dbReference>
<feature type="transmembrane region" description="Helical" evidence="1">
    <location>
        <begin position="29"/>
        <end position="52"/>
    </location>
</feature>
<evidence type="ECO:0000313" key="3">
    <source>
        <dbReference type="Proteomes" id="UP000190797"/>
    </source>
</evidence>
<reference evidence="3" key="1">
    <citation type="journal article" date="2017" name="Med. Chem. Commun.">
        <title>Nonomuraea sp. ATCC 55076 harbours the largest actinomycete chromosome to date and the kistamicin biosynthetic gene cluster.</title>
        <authorList>
            <person name="Nazari B."/>
            <person name="Forneris C.C."/>
            <person name="Gibson M.I."/>
            <person name="Moon K."/>
            <person name="Schramma K.R."/>
            <person name="Seyedsayamdost M.R."/>
        </authorList>
    </citation>
    <scope>NUCLEOTIDE SEQUENCE [LARGE SCALE GENOMIC DNA]</scope>
    <source>
        <strain evidence="3">ATCC 55076</strain>
    </source>
</reference>
<dbReference type="KEGG" id="noa:BKM31_15970"/>
<gene>
    <name evidence="2" type="ORF">BKM31_15970</name>
</gene>
<feature type="transmembrane region" description="Helical" evidence="1">
    <location>
        <begin position="72"/>
        <end position="91"/>
    </location>
</feature>
<evidence type="ECO:0000256" key="1">
    <source>
        <dbReference type="SAM" id="Phobius"/>
    </source>
</evidence>
<dbReference type="AlphaFoldDB" id="A0A1U9ZXS2"/>
<sequence>MTDISYFDAWQLWLDGRSTLGNDLLGMQMIWWGRGGKILSFLSGVTIVVDLVGPEKFSRYGHWIQRLLNVQVWHFPVVPFVVGGVVGVLTPSRLDTESIVANLIGWAIGVSLVLLLLRFSFLLINPQMALIIRWMSLGLFVVGFHFDLLAS</sequence>
<keyword evidence="3" id="KW-1185">Reference proteome</keyword>
<dbReference type="EMBL" id="CP017717">
    <property type="protein sequence ID" value="AQZ62756.1"/>
    <property type="molecule type" value="Genomic_DNA"/>
</dbReference>
<feature type="transmembrane region" description="Helical" evidence="1">
    <location>
        <begin position="131"/>
        <end position="150"/>
    </location>
</feature>
<organism evidence="2 3">
    <name type="scientific">[Actinomadura] parvosata subsp. kistnae</name>
    <dbReference type="NCBI Taxonomy" id="1909395"/>
    <lineage>
        <taxon>Bacteria</taxon>
        <taxon>Bacillati</taxon>
        <taxon>Actinomycetota</taxon>
        <taxon>Actinomycetes</taxon>
        <taxon>Streptosporangiales</taxon>
        <taxon>Streptosporangiaceae</taxon>
        <taxon>Nonomuraea</taxon>
    </lineage>
</organism>
<proteinExistence type="predicted"/>